<dbReference type="InterPro" id="IPR012480">
    <property type="entry name" value="Hepar_II_III_C"/>
</dbReference>
<dbReference type="Pfam" id="PF07940">
    <property type="entry name" value="Hepar_II_III_C"/>
    <property type="match status" value="1"/>
</dbReference>
<dbReference type="EMBL" id="FWXO01000005">
    <property type="protein sequence ID" value="SMC79426.1"/>
    <property type="molecule type" value="Genomic_DNA"/>
</dbReference>
<keyword evidence="2" id="KW-0732">Signal</keyword>
<sequence>MASFRTVFTIIFLVSSNVAIGQTIPEDKVIATNNLIDFLTPEVKASLSKNGTITEATLAHYFREKFSERYFYNWQDFDSRFEEYNILYAGSDVYHAENANDHMGKYEGNTNWKLPFNYLNNHPVNAYALRHLARQHKMVDVAFEYYYQDKNPEYIHYFTKQMQSLNHALATNNYEKIEDGNGVYEVFRSGYRILNWLQIHNMFLDQEAYSDKDQLTTIATLLQHGAHLYKNNPEFTSGNHQTRGMSALAMISILFRDFKDTNSWNQRAMSLLEQHMAKEINDDGFQFERTVHYHLSDIDNYFYVYQLAKISNLEVTPFWEERLKSLFITLIKIAYPDKSAPVLSDDTDNPWGEKNDISGAMTLGYLLFELPEVAYFANNQVERKMFWYVTNEQLKLLENIKVEEPTLKSSNLPITGYYIMREGWEAENKMMIITAGLDKDKPDHQHGDMLGIQAMANSKVILPNYQVRYSLEDYGFFKNSMVKNVALVDDELQGKQYTSNQGGSGFGKFLELPQPKTIAWSTNSNLDLFVGSHDGFVQSGVNYSRQVIYLKDDFWIVKDNFSSDKTHEYKQIWQGHYSLENAPNLLRSTFDDASGFDIYQIKKTDAITNSGKRGKQWAIVSKKGTNNFSFISVLFPYKGFDNRIDEVSEKPSFKGWLLNSTLWKVSGNEPTTLSKDNKIVCFSTNKIETADFTFQFSVASDVFVSQTNNIVQIQSIGENETSLTFFAKKTKKTVILKPGETVEFTVK</sequence>
<dbReference type="InterPro" id="IPR031680">
    <property type="entry name" value="Hepar_II_III_N"/>
</dbReference>
<dbReference type="STRING" id="504486.SAMN05660703_2773"/>
<feature type="domain" description="Heparinase II/III-like C-terminal" evidence="5">
    <location>
        <begin position="406"/>
        <end position="597"/>
    </location>
</feature>
<evidence type="ECO:0000313" key="8">
    <source>
        <dbReference type="Proteomes" id="UP000192360"/>
    </source>
</evidence>
<evidence type="ECO:0000256" key="3">
    <source>
        <dbReference type="ARBA" id="ARBA00022764"/>
    </source>
</evidence>
<dbReference type="Gene3D" id="1.50.10.100">
    <property type="entry name" value="Chondroitin AC/alginate lyase"/>
    <property type="match status" value="1"/>
</dbReference>
<keyword evidence="4" id="KW-0456">Lyase</keyword>
<dbReference type="PANTHER" id="PTHR39210">
    <property type="entry name" value="HEPARIN-SULFATE LYASE"/>
    <property type="match status" value="1"/>
</dbReference>
<evidence type="ECO:0000259" key="6">
    <source>
        <dbReference type="Pfam" id="PF16889"/>
    </source>
</evidence>
<keyword evidence="3" id="KW-0574">Periplasm</keyword>
<accession>A0A1W2C2U6</accession>
<evidence type="ECO:0000259" key="5">
    <source>
        <dbReference type="Pfam" id="PF07940"/>
    </source>
</evidence>
<keyword evidence="8" id="KW-1185">Reference proteome</keyword>
<dbReference type="AlphaFoldDB" id="A0A1W2C2U6"/>
<gene>
    <name evidence="7" type="ORF">SAMN05660703_2773</name>
</gene>
<proteinExistence type="predicted"/>
<dbReference type="Gene3D" id="2.70.98.70">
    <property type="match status" value="1"/>
</dbReference>
<dbReference type="RefSeq" id="WP_234989671.1">
    <property type="nucleotide sequence ID" value="NZ_FWXO01000005.1"/>
</dbReference>
<dbReference type="InterPro" id="IPR008929">
    <property type="entry name" value="Chondroitin_lyas"/>
</dbReference>
<comment type="subcellular location">
    <subcellularLocation>
        <location evidence="1">Periplasm</location>
    </subcellularLocation>
</comment>
<organism evidence="7 8">
    <name type="scientific">Cellulophaga tyrosinoxydans</name>
    <dbReference type="NCBI Taxonomy" id="504486"/>
    <lineage>
        <taxon>Bacteria</taxon>
        <taxon>Pseudomonadati</taxon>
        <taxon>Bacteroidota</taxon>
        <taxon>Flavobacteriia</taxon>
        <taxon>Flavobacteriales</taxon>
        <taxon>Flavobacteriaceae</taxon>
        <taxon>Cellulophaga</taxon>
    </lineage>
</organism>
<evidence type="ECO:0000256" key="4">
    <source>
        <dbReference type="ARBA" id="ARBA00023239"/>
    </source>
</evidence>
<dbReference type="Proteomes" id="UP000192360">
    <property type="component" value="Unassembled WGS sequence"/>
</dbReference>
<dbReference type="GO" id="GO:0016829">
    <property type="term" value="F:lyase activity"/>
    <property type="evidence" value="ECO:0007669"/>
    <property type="project" value="UniProtKB-KW"/>
</dbReference>
<dbReference type="GO" id="GO:0042597">
    <property type="term" value="C:periplasmic space"/>
    <property type="evidence" value="ECO:0007669"/>
    <property type="project" value="UniProtKB-SubCell"/>
</dbReference>
<dbReference type="SUPFAM" id="SSF48230">
    <property type="entry name" value="Chondroitin AC/alginate lyase"/>
    <property type="match status" value="1"/>
</dbReference>
<feature type="domain" description="Heparin-sulfate lyase N-terminal" evidence="6">
    <location>
        <begin position="51"/>
        <end position="347"/>
    </location>
</feature>
<reference evidence="7 8" key="1">
    <citation type="submission" date="2017-04" db="EMBL/GenBank/DDBJ databases">
        <authorList>
            <person name="Afonso C.L."/>
            <person name="Miller P.J."/>
            <person name="Scott M.A."/>
            <person name="Spackman E."/>
            <person name="Goraichik I."/>
            <person name="Dimitrov K.M."/>
            <person name="Suarez D.L."/>
            <person name="Swayne D.E."/>
        </authorList>
    </citation>
    <scope>NUCLEOTIDE SEQUENCE [LARGE SCALE GENOMIC DNA]</scope>
    <source>
        <strain evidence="7 8">DSM 21164</strain>
    </source>
</reference>
<dbReference type="Pfam" id="PF16889">
    <property type="entry name" value="Hepar_II_III_N"/>
    <property type="match status" value="1"/>
</dbReference>
<name>A0A1W2C2U6_9FLAO</name>
<dbReference type="PANTHER" id="PTHR39210:SF1">
    <property type="entry name" value="HEPARIN-SULFATE LYASE"/>
    <property type="match status" value="1"/>
</dbReference>
<evidence type="ECO:0000313" key="7">
    <source>
        <dbReference type="EMBL" id="SMC79426.1"/>
    </source>
</evidence>
<protein>
    <submittedName>
        <fullName evidence="7">Heparinase II/III-like protein</fullName>
    </submittedName>
</protein>
<evidence type="ECO:0000256" key="1">
    <source>
        <dbReference type="ARBA" id="ARBA00004418"/>
    </source>
</evidence>
<evidence type="ECO:0000256" key="2">
    <source>
        <dbReference type="ARBA" id="ARBA00022729"/>
    </source>
</evidence>